<feature type="domain" description="Alcohol dehydrogenase-like N-terminal" evidence="5">
    <location>
        <begin position="20"/>
        <end position="112"/>
    </location>
</feature>
<feature type="domain" description="Glucose dehydrogenase C-terminal" evidence="6">
    <location>
        <begin position="140"/>
        <end position="331"/>
    </location>
</feature>
<proteinExistence type="predicted"/>
<keyword evidence="3" id="KW-0862">Zinc</keyword>
<dbReference type="RefSeq" id="WP_345365617.1">
    <property type="nucleotide sequence ID" value="NZ_BAABII010000016.1"/>
</dbReference>
<keyword evidence="2" id="KW-0479">Metal-binding</keyword>
<dbReference type="SUPFAM" id="SSF51735">
    <property type="entry name" value="NAD(P)-binding Rossmann-fold domains"/>
    <property type="match status" value="1"/>
</dbReference>
<dbReference type="Pfam" id="PF16912">
    <property type="entry name" value="Glu_dehyd_C"/>
    <property type="match status" value="1"/>
</dbReference>
<dbReference type="PANTHER" id="PTHR43189">
    <property type="entry name" value="ZINC-TYPE ALCOHOL DEHYDROGENASE-LIKE PROTEIN C1198.01-RELATED"/>
    <property type="match status" value="1"/>
</dbReference>
<gene>
    <name evidence="7" type="ORF">AB8O55_12650</name>
</gene>
<dbReference type="Gene3D" id="3.90.180.10">
    <property type="entry name" value="Medium-chain alcohol dehydrogenases, catalytic domain"/>
    <property type="match status" value="1"/>
</dbReference>
<evidence type="ECO:0000256" key="4">
    <source>
        <dbReference type="ARBA" id="ARBA00023002"/>
    </source>
</evidence>
<evidence type="ECO:0000256" key="3">
    <source>
        <dbReference type="ARBA" id="ARBA00022833"/>
    </source>
</evidence>
<dbReference type="Gene3D" id="3.40.50.720">
    <property type="entry name" value="NAD(P)-binding Rossmann-like Domain"/>
    <property type="match status" value="1"/>
</dbReference>
<evidence type="ECO:0000259" key="5">
    <source>
        <dbReference type="Pfam" id="PF08240"/>
    </source>
</evidence>
<dbReference type="InterPro" id="IPR011032">
    <property type="entry name" value="GroES-like_sf"/>
</dbReference>
<evidence type="ECO:0000313" key="7">
    <source>
        <dbReference type="EMBL" id="MEY8040246.1"/>
    </source>
</evidence>
<keyword evidence="4" id="KW-0560">Oxidoreductase</keyword>
<reference evidence="7 8" key="1">
    <citation type="submission" date="2024-08" db="EMBL/GenBank/DDBJ databases">
        <title>Genome mining of Saccharopolyspora cebuensis PGLac3 from Nigerian medicinal plant.</title>
        <authorList>
            <person name="Ezeobiora C.E."/>
            <person name="Igbokwe N.H."/>
            <person name="Amin D.H."/>
            <person name="Mendie U.E."/>
        </authorList>
    </citation>
    <scope>NUCLEOTIDE SEQUENCE [LARGE SCALE GENOMIC DNA]</scope>
    <source>
        <strain evidence="7 8">PGLac3</strain>
    </source>
</reference>
<dbReference type="InterPro" id="IPR036291">
    <property type="entry name" value="NAD(P)-bd_dom_sf"/>
</dbReference>
<dbReference type="SUPFAM" id="SSF50129">
    <property type="entry name" value="GroES-like"/>
    <property type="match status" value="1"/>
</dbReference>
<evidence type="ECO:0000259" key="6">
    <source>
        <dbReference type="Pfam" id="PF16912"/>
    </source>
</evidence>
<protein>
    <submittedName>
        <fullName evidence="7">Alcohol dehydrogenase catalytic domain-containing protein</fullName>
    </submittedName>
</protein>
<keyword evidence="8" id="KW-1185">Reference proteome</keyword>
<evidence type="ECO:0000313" key="8">
    <source>
        <dbReference type="Proteomes" id="UP001564626"/>
    </source>
</evidence>
<name>A0ABV4CGP1_9PSEU</name>
<organism evidence="7 8">
    <name type="scientific">Saccharopolyspora cebuensis</name>
    <dbReference type="NCBI Taxonomy" id="418759"/>
    <lineage>
        <taxon>Bacteria</taxon>
        <taxon>Bacillati</taxon>
        <taxon>Actinomycetota</taxon>
        <taxon>Actinomycetes</taxon>
        <taxon>Pseudonocardiales</taxon>
        <taxon>Pseudonocardiaceae</taxon>
        <taxon>Saccharopolyspora</taxon>
    </lineage>
</organism>
<dbReference type="PANTHER" id="PTHR43189:SF2">
    <property type="entry name" value="GLUCOSE 1-DEHYDROGENASE"/>
    <property type="match status" value="1"/>
</dbReference>
<comment type="caution">
    <text evidence="7">The sequence shown here is derived from an EMBL/GenBank/DDBJ whole genome shotgun (WGS) entry which is preliminary data.</text>
</comment>
<accession>A0ABV4CGP1</accession>
<dbReference type="InterPro" id="IPR013154">
    <property type="entry name" value="ADH-like_N"/>
</dbReference>
<comment type="cofactor">
    <cofactor evidence="1">
        <name>Zn(2+)</name>
        <dbReference type="ChEBI" id="CHEBI:29105"/>
    </cofactor>
</comment>
<sequence length="332" mass="34659">MRALTTRGSVVDLPEPSPAEGELLVEAVALGVCGTDREVLAGRIGRPPPDRNWYVLGHESLGRVVRAPEGSGFAPGDLVTGIVRRPDPLPCPLCAVGRFDLCENGRYAERGIQGLDGYGAQRFPLEPEYAVGVADALGGLGVLVEPTSVVAKAWQRIDHVVQRPLRRALVLGAGPIGLLAALLGVQRGLEVHVVDRVVGGPKQRQARALGAEYHASPEGLGRFDAVLECTGVLVPEAVEHTAAAGGAVLIGHGGGSRTLDLAAFNDDLLGGNKAVLGSVNSRREHFAAAHDALCAADPDWLAGLVTCTVPLEQWGVAFETGPDDIKSIITFG</sequence>
<evidence type="ECO:0000256" key="1">
    <source>
        <dbReference type="ARBA" id="ARBA00001947"/>
    </source>
</evidence>
<dbReference type="EMBL" id="JBGEHV010000019">
    <property type="protein sequence ID" value="MEY8040246.1"/>
    <property type="molecule type" value="Genomic_DNA"/>
</dbReference>
<dbReference type="Pfam" id="PF08240">
    <property type="entry name" value="ADH_N"/>
    <property type="match status" value="1"/>
</dbReference>
<evidence type="ECO:0000256" key="2">
    <source>
        <dbReference type="ARBA" id="ARBA00022723"/>
    </source>
</evidence>
<dbReference type="InterPro" id="IPR031640">
    <property type="entry name" value="Glu_dehyd_C"/>
</dbReference>
<dbReference type="Proteomes" id="UP001564626">
    <property type="component" value="Unassembled WGS sequence"/>
</dbReference>